<dbReference type="InterPro" id="IPR044953">
    <property type="entry name" value="At1g04390-like"/>
</dbReference>
<dbReference type="Gene3D" id="3.30.710.10">
    <property type="entry name" value="Potassium Channel Kv1.1, Chain A"/>
    <property type="match status" value="2"/>
</dbReference>
<name>A0AAN9E5B3_CROPI</name>
<dbReference type="AlphaFoldDB" id="A0AAN9E5B3"/>
<feature type="domain" description="BTB" evidence="3">
    <location>
        <begin position="814"/>
        <end position="895"/>
    </location>
</feature>
<dbReference type="InterPro" id="IPR059007">
    <property type="entry name" value="ARM_At1g04390"/>
</dbReference>
<dbReference type="InterPro" id="IPR011333">
    <property type="entry name" value="SKP1/BTB/POZ_sf"/>
</dbReference>
<evidence type="ECO:0000256" key="2">
    <source>
        <dbReference type="ARBA" id="ARBA00004906"/>
    </source>
</evidence>
<dbReference type="Pfam" id="PF00651">
    <property type="entry name" value="BTB"/>
    <property type="match status" value="1"/>
</dbReference>
<protein>
    <recommendedName>
        <fullName evidence="3">BTB domain-containing protein</fullName>
    </recommendedName>
</protein>
<accession>A0AAN9E5B3</accession>
<evidence type="ECO:0000313" key="5">
    <source>
        <dbReference type="Proteomes" id="UP001372338"/>
    </source>
</evidence>
<dbReference type="PROSITE" id="PS50097">
    <property type="entry name" value="BTB"/>
    <property type="match status" value="1"/>
</dbReference>
<dbReference type="GO" id="GO:0012505">
    <property type="term" value="C:endomembrane system"/>
    <property type="evidence" value="ECO:0007669"/>
    <property type="project" value="UniProtKB-SubCell"/>
</dbReference>
<comment type="pathway">
    <text evidence="2">Protein modification; protein ubiquitination.</text>
</comment>
<proteinExistence type="predicted"/>
<organism evidence="4 5">
    <name type="scientific">Crotalaria pallida</name>
    <name type="common">Smooth rattlebox</name>
    <name type="synonym">Crotalaria striata</name>
    <dbReference type="NCBI Taxonomy" id="3830"/>
    <lineage>
        <taxon>Eukaryota</taxon>
        <taxon>Viridiplantae</taxon>
        <taxon>Streptophyta</taxon>
        <taxon>Embryophyta</taxon>
        <taxon>Tracheophyta</taxon>
        <taxon>Spermatophyta</taxon>
        <taxon>Magnoliopsida</taxon>
        <taxon>eudicotyledons</taxon>
        <taxon>Gunneridae</taxon>
        <taxon>Pentapetalae</taxon>
        <taxon>rosids</taxon>
        <taxon>fabids</taxon>
        <taxon>Fabales</taxon>
        <taxon>Fabaceae</taxon>
        <taxon>Papilionoideae</taxon>
        <taxon>50 kb inversion clade</taxon>
        <taxon>genistoids sensu lato</taxon>
        <taxon>core genistoids</taxon>
        <taxon>Crotalarieae</taxon>
        <taxon>Crotalaria</taxon>
    </lineage>
</organism>
<dbReference type="SUPFAM" id="SSF54695">
    <property type="entry name" value="POZ domain"/>
    <property type="match status" value="2"/>
</dbReference>
<dbReference type="Pfam" id="PF26522">
    <property type="entry name" value="ARM_6"/>
    <property type="match status" value="1"/>
</dbReference>
<dbReference type="InterPro" id="IPR000210">
    <property type="entry name" value="BTB/POZ_dom"/>
</dbReference>
<keyword evidence="5" id="KW-1185">Reference proteome</keyword>
<comment type="caution">
    <text evidence="4">The sequence shown here is derived from an EMBL/GenBank/DDBJ whole genome shotgun (WGS) entry which is preliminary data.</text>
</comment>
<dbReference type="Proteomes" id="UP001372338">
    <property type="component" value="Unassembled WGS sequence"/>
</dbReference>
<gene>
    <name evidence="4" type="ORF">RIF29_38738</name>
</gene>
<dbReference type="SUPFAM" id="SSF48371">
    <property type="entry name" value="ARM repeat"/>
    <property type="match status" value="1"/>
</dbReference>
<evidence type="ECO:0000313" key="4">
    <source>
        <dbReference type="EMBL" id="KAK7243925.1"/>
    </source>
</evidence>
<sequence>MKPTKDKDINRHMQTLHHRLLHELNLGTRHYDEKTNRWKWQCANIEVQKNVLRSINAFLDSISGDARAARHTIFKESVADVLGAILWILQCKNGPLLRIASNVALKLVSALPNSVLQSYMLDLVCCLSSLLSSHQIEVAIPCATALNLLISNLSASSEKAVMEALKETETAICVVENIKDFSEGAKKIEYFEEMVSLLSTILQRWPPSRFPVWNDVKFMKALENMHTRTDNSIKVVLLKVYTSLVLCDSVARKLLDDGEIFLQMAVHAMGKSNPDVVRIEGFRLTQCLLTSQDNFLKVMDLCGEAIVDAIICGMRETTLSSKKNGNNHGSLLVEACQLALITRWAGDHHINFWKQGIDRVLLNLLIETIPDQSSEHVQSFEKQICMAKEGLKANYHLGLRSYLWDILGWLTIHCGENFNPYTHGSEVHINLLITCACLTFVGTIQKWCRICQTHVDDNFQSEPVSRAVQMMIYSPCNYISSHARFLLSSLLKVNGIPCLKNLIHTLDYTSSLASYGSFDKLQLAINLIGLTCLTSLTEYQRCILESKGIKAVVLIVKRCLSNDIHVERSSFAPHLHTTFHERSCCCIDKEWEGSNVLFFYGLWCLAEYVHQCGLSEKNPIKFTRDVSYIKAHLVSKLQEIWSSMSSSPGVRWYVSYILSYFGFYGFPNELAKRIGKSLHEEEYADLRLIVANTDSVSVHGVILVVRCPSLLPPEILASSKSTEGVTSKLVGQTMQEFRLSAHVDYEILALLLEYVYLGYFCAGEETVKKLKILAKRCNLQPLLQMLYRQCPKWGIPFPSSDLTLSLDSAGSCFSDVTLEGKSNKLVGWACNICSHSVPHLHVHKVILQSGCDYLRGLFGSGMQESHSQTVKVDISWEALTKLVQWFYSNELPNPPSGCLWDNMNDEEKLFNLQPYLELCWLADYWVWEYLQEACWKVIMSCLDSTKQLSIKIIKMAYSLSLWKLVDITANLIAPSYSQLRDSGELEEFDDVLVHLIYSASIRRLTQEGGNCFR</sequence>
<evidence type="ECO:0000259" key="3">
    <source>
        <dbReference type="PROSITE" id="PS50097"/>
    </source>
</evidence>
<reference evidence="4 5" key="1">
    <citation type="submission" date="2024-01" db="EMBL/GenBank/DDBJ databases">
        <title>The genomes of 5 underutilized Papilionoideae crops provide insights into root nodulation and disease resistanc.</title>
        <authorList>
            <person name="Yuan L."/>
        </authorList>
    </citation>
    <scope>NUCLEOTIDE SEQUENCE [LARGE SCALE GENOMIC DNA]</scope>
    <source>
        <strain evidence="4">ZHUSHIDOU_FW_LH</strain>
        <tissue evidence="4">Leaf</tissue>
    </source>
</reference>
<dbReference type="InterPro" id="IPR016024">
    <property type="entry name" value="ARM-type_fold"/>
</dbReference>
<dbReference type="PANTHER" id="PTHR35918">
    <property type="entry name" value="OS06G0674800 PROTEIN"/>
    <property type="match status" value="1"/>
</dbReference>
<dbReference type="SMART" id="SM00225">
    <property type="entry name" value="BTB"/>
    <property type="match status" value="2"/>
</dbReference>
<dbReference type="EMBL" id="JAYWIO010000008">
    <property type="protein sequence ID" value="KAK7243925.1"/>
    <property type="molecule type" value="Genomic_DNA"/>
</dbReference>
<dbReference type="PANTHER" id="PTHR35918:SF1">
    <property type="entry name" value="BTB DOMAIN-CONTAINING PROTEIN"/>
    <property type="match status" value="1"/>
</dbReference>
<comment type="subcellular location">
    <subcellularLocation>
        <location evidence="1">Endomembrane system</location>
        <topology evidence="1">Peripheral membrane protein</topology>
    </subcellularLocation>
</comment>
<dbReference type="CDD" id="cd18186">
    <property type="entry name" value="BTB_POZ_ZBTB_KLHL-like"/>
    <property type="match status" value="2"/>
</dbReference>
<evidence type="ECO:0000256" key="1">
    <source>
        <dbReference type="ARBA" id="ARBA00004184"/>
    </source>
</evidence>